<protein>
    <submittedName>
        <fullName evidence="2">Uncharacterized protein</fullName>
    </submittedName>
</protein>
<dbReference type="AlphaFoldDB" id="A0A1A9ZPV6"/>
<proteinExistence type="predicted"/>
<keyword evidence="3" id="KW-1185">Reference proteome</keyword>
<reference evidence="3" key="1">
    <citation type="submission" date="2014-03" db="EMBL/GenBank/DDBJ databases">
        <authorList>
            <person name="Aksoy S."/>
            <person name="Warren W."/>
            <person name="Wilson R.K."/>
        </authorList>
    </citation>
    <scope>NUCLEOTIDE SEQUENCE [LARGE SCALE GENOMIC DNA]</scope>
    <source>
        <strain evidence="3">IAEA</strain>
    </source>
</reference>
<accession>A0A1A9ZPV6</accession>
<feature type="region of interest" description="Disordered" evidence="1">
    <location>
        <begin position="1"/>
        <end position="28"/>
    </location>
</feature>
<evidence type="ECO:0000256" key="1">
    <source>
        <dbReference type="SAM" id="MobiDB-lite"/>
    </source>
</evidence>
<organism evidence="2 3">
    <name type="scientific">Glossina pallidipes</name>
    <name type="common">Tsetse fly</name>
    <dbReference type="NCBI Taxonomy" id="7398"/>
    <lineage>
        <taxon>Eukaryota</taxon>
        <taxon>Metazoa</taxon>
        <taxon>Ecdysozoa</taxon>
        <taxon>Arthropoda</taxon>
        <taxon>Hexapoda</taxon>
        <taxon>Insecta</taxon>
        <taxon>Pterygota</taxon>
        <taxon>Neoptera</taxon>
        <taxon>Endopterygota</taxon>
        <taxon>Diptera</taxon>
        <taxon>Brachycera</taxon>
        <taxon>Muscomorpha</taxon>
        <taxon>Hippoboscoidea</taxon>
        <taxon>Glossinidae</taxon>
        <taxon>Glossina</taxon>
    </lineage>
</organism>
<dbReference type="Proteomes" id="UP000092445">
    <property type="component" value="Unassembled WGS sequence"/>
</dbReference>
<sequence length="923" mass="104853">MRRAHADEHDRQKARTDVKQRWSEEEGSRLARKEAELTAVGTRFMNKALAPLFPSRSLEAIKKARQKATYRKRVLDYIAMQAEGDQVGEVLQESEVRNPPSGLSEAMTEVDDHLRELLSMQIRHNEAFRSRELMHLIRDAPLRGREETLMGLLSYLNKIYPIRMQSARPKKNCPPQHQETRRKRRRREYARIQKNWCKHQGRCVREILEPTESKVPPHNLMSPYWRAIMEEGRSSAPHFKFTPQNLENIWFEQSLRQPKELPSIDDLLSFLEFQFQTMETINHKKRPSHSNHKTVCAVVRADKEGNVADSLLPVRTTLQDTLCTQNNHRTAVAEMLSAPSNVTQTGYIRNANHYKSKPDSINIPKGTKENDMAEKPVTVTKAKEGTDANTASTSAVAKAPLPEDKTKRKLVDIALNDLPDAKRSRAEPDIELKTSALCVILHWHEFLIRAYNYKDTIVIDEVCELTSIIWTAHTKLRQDANGSGSLVTKINNDFRFTANSLFMTWEVLGPAMTKIAEIYKFNYGTSAADKAKTLGSILALIVCYKPRSAEVRIGTNRITLRKNDGTAMECPIEQFGLSPRHAVLLSGCTYNPTLQSSMKQSLGPMTIAINLCMQTDKRYQQAWKQTFVSVFKLVPYVNDIARIPAGSKKSQDSLLRLLADIALWNIARSSNKAFFPAAMLISVPRQTPSYVTFFSGAEAPNTPMLENMLTPSIKGLDFSGLGAYRFWKDASNLTFKIRRGKEMTGETSKEYVFHSVWGTAKEDLGILKWMTGHHFQIRRSMGKQFKGRNSKDTTYGAFKLITFDKICKLANASQTDFLIGGKGQISRCATFSGKCVQRVNVEGELFKTLTEGNNDFQDIGQDVNKIVARLTKVKENIKNTIVKDYSIYFGTTDFFIPSNYLSYGEKVNEVPLAHVRYFYGNDD</sequence>
<dbReference type="EnsemblMetazoa" id="GPAI021320-RA">
    <property type="protein sequence ID" value="GPAI021320-PA"/>
    <property type="gene ID" value="GPAI021320"/>
</dbReference>
<reference evidence="2" key="2">
    <citation type="submission" date="2020-05" db="UniProtKB">
        <authorList>
            <consortium name="EnsemblMetazoa"/>
        </authorList>
    </citation>
    <scope>IDENTIFICATION</scope>
    <source>
        <strain evidence="2">IAEA</strain>
    </source>
</reference>
<dbReference type="VEuPathDB" id="VectorBase:GPAI021320"/>
<evidence type="ECO:0000313" key="3">
    <source>
        <dbReference type="Proteomes" id="UP000092445"/>
    </source>
</evidence>
<name>A0A1A9ZPV6_GLOPL</name>
<evidence type="ECO:0000313" key="2">
    <source>
        <dbReference type="EnsemblMetazoa" id="GPAI021320-PA"/>
    </source>
</evidence>